<dbReference type="CDD" id="cd16929">
    <property type="entry name" value="HATPase_PDK-like"/>
    <property type="match status" value="1"/>
</dbReference>
<dbReference type="Pfam" id="PF10436">
    <property type="entry name" value="BCDHK_Adom3"/>
    <property type="match status" value="1"/>
</dbReference>
<evidence type="ECO:0000259" key="11">
    <source>
        <dbReference type="PROSITE" id="PS50109"/>
    </source>
</evidence>
<evidence type="ECO:0000256" key="3">
    <source>
        <dbReference type="ARBA" id="ARBA00022679"/>
    </source>
</evidence>
<dbReference type="InterPro" id="IPR018955">
    <property type="entry name" value="BCDHK/PDK_N"/>
</dbReference>
<evidence type="ECO:0000313" key="13">
    <source>
        <dbReference type="RefSeq" id="XP_011309225.1"/>
    </source>
</evidence>
<keyword evidence="3 10" id="KW-0808">Transferase</keyword>
<dbReference type="GO" id="GO:0004740">
    <property type="term" value="F:pyruvate dehydrogenase (acetyl-transferring) kinase activity"/>
    <property type="evidence" value="ECO:0007669"/>
    <property type="project" value="UniProtKB-EC"/>
</dbReference>
<sequence>MRITRKCLGNITKMLDFYSQFNPSPLSIKQFIDFGMSACERKSFIFLRKELPVRLANIMKEIHLLPDHLLRMPSVGVVNNLYVTSFEEIIHFEKSEINESTLDKFCQALVKIRNRHSDVVEVMAKGILELKESHDVDGQMENSIQYFLDRFFMSRVSIRMLINQHTILFGGALNGNERHVGCIDPWCDVIGVVKDAYENARFLCDQYYLASPELIVKQHNELDRGNEIRIVYVPSHLYHMLFELFKNSMRAVMEHHGSDADYPPVEVTLVRGKEDICLKMSDQGGGIPRSQMDHLFKYMYSTAPQPSKSDAHTVPLAGYGYGLPLSRLYARYFHGDLVVLSCEGYGTDAVIYLKALSNEANELLPIFNKTSTKFYRTPLPTADWSSSCGTGMATRQLSMSPKNVKTLARPC</sequence>
<dbReference type="Gene3D" id="1.20.140.20">
    <property type="entry name" value="Alpha-ketoacid/pyruvate dehydrogenase kinase, N-terminal domain"/>
    <property type="match status" value="1"/>
</dbReference>
<dbReference type="InterPro" id="IPR039028">
    <property type="entry name" value="BCKD/PDK"/>
</dbReference>
<keyword evidence="5 10" id="KW-0418">Kinase</keyword>
<evidence type="ECO:0000313" key="12">
    <source>
        <dbReference type="Proteomes" id="UP000694866"/>
    </source>
</evidence>
<dbReference type="KEGG" id="fas:105270166"/>
<dbReference type="PROSITE" id="PS50109">
    <property type="entry name" value="HIS_KIN"/>
    <property type="match status" value="1"/>
</dbReference>
<dbReference type="RefSeq" id="XP_011309225.1">
    <property type="nucleotide sequence ID" value="XM_011310923.1"/>
</dbReference>
<dbReference type="SUPFAM" id="SSF69012">
    <property type="entry name" value="alpha-ketoacid dehydrogenase kinase, N-terminal domain"/>
    <property type="match status" value="1"/>
</dbReference>
<dbReference type="Gene3D" id="3.30.565.10">
    <property type="entry name" value="Histidine kinase-like ATPase, C-terminal domain"/>
    <property type="match status" value="1"/>
</dbReference>
<dbReference type="InterPro" id="IPR003594">
    <property type="entry name" value="HATPase_dom"/>
</dbReference>
<evidence type="ECO:0000256" key="1">
    <source>
        <dbReference type="ARBA" id="ARBA00004305"/>
    </source>
</evidence>
<evidence type="ECO:0000256" key="9">
    <source>
        <dbReference type="ARBA" id="ARBA00048201"/>
    </source>
</evidence>
<keyword evidence="8 10" id="KW-0496">Mitochondrion</keyword>
<keyword evidence="4 10" id="KW-0547">Nucleotide-binding</keyword>
<accession>A0A9R1THE9</accession>
<reference evidence="13" key="1">
    <citation type="submission" date="2025-08" db="UniProtKB">
        <authorList>
            <consortium name="RefSeq"/>
        </authorList>
    </citation>
    <scope>IDENTIFICATION</scope>
    <source>
        <strain evidence="13">USDA-PBARC FA_bdor</strain>
        <tissue evidence="13">Whole organism</tissue>
    </source>
</reference>
<comment type="subcellular location">
    <subcellularLocation>
        <location evidence="1 10">Mitochondrion matrix</location>
    </subcellularLocation>
</comment>
<evidence type="ECO:0000256" key="2">
    <source>
        <dbReference type="ARBA" id="ARBA00006155"/>
    </source>
</evidence>
<evidence type="ECO:0000256" key="6">
    <source>
        <dbReference type="ARBA" id="ARBA00022840"/>
    </source>
</evidence>
<keyword evidence="12" id="KW-1185">Reference proteome</keyword>
<evidence type="ECO:0000256" key="4">
    <source>
        <dbReference type="ARBA" id="ARBA00022741"/>
    </source>
</evidence>
<protein>
    <recommendedName>
        <fullName evidence="10">Protein-serine/threonine kinase</fullName>
        <ecNumber evidence="10">2.7.11.-</ecNumber>
    </recommendedName>
</protein>
<dbReference type="FunFam" id="3.30.565.10:FF:000007">
    <property type="entry name" value="Mitochondrial pyruvate dehydrogenase kinase isoform 2"/>
    <property type="match status" value="1"/>
</dbReference>
<dbReference type="CTD" id="35970"/>
<dbReference type="InterPro" id="IPR036784">
    <property type="entry name" value="AK/P_DHK_N_sf"/>
</dbReference>
<comment type="catalytic activity">
    <reaction evidence="9">
        <text>L-seryl-[pyruvate dehydrogenase E1 alpha subunit] + ATP = O-phospho-L-seryl-[pyruvate dehydrogenase E1 alpha subunit] + ADP + H(+)</text>
        <dbReference type="Rhea" id="RHEA:23052"/>
        <dbReference type="Rhea" id="RHEA-COMP:13689"/>
        <dbReference type="Rhea" id="RHEA-COMP:13690"/>
        <dbReference type="ChEBI" id="CHEBI:15378"/>
        <dbReference type="ChEBI" id="CHEBI:29999"/>
        <dbReference type="ChEBI" id="CHEBI:30616"/>
        <dbReference type="ChEBI" id="CHEBI:83421"/>
        <dbReference type="ChEBI" id="CHEBI:456216"/>
        <dbReference type="EC" id="2.7.11.2"/>
    </reaction>
</comment>
<evidence type="ECO:0000256" key="8">
    <source>
        <dbReference type="ARBA" id="ARBA00023128"/>
    </source>
</evidence>
<feature type="domain" description="Histidine kinase" evidence="11">
    <location>
        <begin position="234"/>
        <end position="357"/>
    </location>
</feature>
<dbReference type="GO" id="GO:0010906">
    <property type="term" value="P:regulation of glucose metabolic process"/>
    <property type="evidence" value="ECO:0007669"/>
    <property type="project" value="TreeGrafter"/>
</dbReference>
<dbReference type="GO" id="GO:0005759">
    <property type="term" value="C:mitochondrial matrix"/>
    <property type="evidence" value="ECO:0007669"/>
    <property type="project" value="UniProtKB-SubCell"/>
</dbReference>
<keyword evidence="7" id="KW-0809">Transit peptide</keyword>
<keyword evidence="6 10" id="KW-0067">ATP-binding</keyword>
<dbReference type="InterPro" id="IPR036890">
    <property type="entry name" value="HATPase_C_sf"/>
</dbReference>
<dbReference type="SMART" id="SM00387">
    <property type="entry name" value="HATPase_c"/>
    <property type="match status" value="1"/>
</dbReference>
<evidence type="ECO:0000256" key="7">
    <source>
        <dbReference type="ARBA" id="ARBA00022946"/>
    </source>
</evidence>
<dbReference type="Proteomes" id="UP000694866">
    <property type="component" value="Unplaced"/>
</dbReference>
<organism evidence="12 13">
    <name type="scientific">Fopius arisanus</name>
    <dbReference type="NCBI Taxonomy" id="64838"/>
    <lineage>
        <taxon>Eukaryota</taxon>
        <taxon>Metazoa</taxon>
        <taxon>Ecdysozoa</taxon>
        <taxon>Arthropoda</taxon>
        <taxon>Hexapoda</taxon>
        <taxon>Insecta</taxon>
        <taxon>Pterygota</taxon>
        <taxon>Neoptera</taxon>
        <taxon>Endopterygota</taxon>
        <taxon>Hymenoptera</taxon>
        <taxon>Apocrita</taxon>
        <taxon>Ichneumonoidea</taxon>
        <taxon>Braconidae</taxon>
        <taxon>Opiinae</taxon>
        <taxon>Fopius</taxon>
    </lineage>
</organism>
<dbReference type="PANTHER" id="PTHR11947">
    <property type="entry name" value="PYRUVATE DEHYDROGENASE KINASE"/>
    <property type="match status" value="1"/>
</dbReference>
<dbReference type="GeneID" id="105270166"/>
<name>A0A9R1THE9_9HYME</name>
<dbReference type="Pfam" id="PF02518">
    <property type="entry name" value="HATPase_c"/>
    <property type="match status" value="1"/>
</dbReference>
<keyword evidence="13" id="KW-0670">Pyruvate</keyword>
<dbReference type="PANTHER" id="PTHR11947:SF3">
    <property type="entry name" value="[PYRUVATE DEHYDROGENASE (ACETYL-TRANSFERRING)] KINASE, MITOCHONDRIAL"/>
    <property type="match status" value="1"/>
</dbReference>
<gene>
    <name evidence="13" type="primary">Pdk</name>
</gene>
<dbReference type="InterPro" id="IPR005467">
    <property type="entry name" value="His_kinase_dom"/>
</dbReference>
<dbReference type="OrthoDB" id="241648at2759"/>
<evidence type="ECO:0000256" key="5">
    <source>
        <dbReference type="ARBA" id="ARBA00022777"/>
    </source>
</evidence>
<comment type="similarity">
    <text evidence="2 10">Belongs to the PDK/BCKDK protein kinase family.</text>
</comment>
<evidence type="ECO:0000256" key="10">
    <source>
        <dbReference type="RuleBase" id="RU366032"/>
    </source>
</evidence>
<proteinExistence type="inferred from homology"/>
<dbReference type="GO" id="GO:0005524">
    <property type="term" value="F:ATP binding"/>
    <property type="evidence" value="ECO:0007669"/>
    <property type="project" value="UniProtKB-UniRule"/>
</dbReference>
<dbReference type="EC" id="2.7.11.-" evidence="10"/>
<dbReference type="AlphaFoldDB" id="A0A9R1THE9"/>
<dbReference type="SUPFAM" id="SSF55874">
    <property type="entry name" value="ATPase domain of HSP90 chaperone/DNA topoisomerase II/histidine kinase"/>
    <property type="match status" value="1"/>
</dbReference>